<dbReference type="Gene3D" id="3.90.245.10">
    <property type="entry name" value="Ribonucleoside hydrolase-like"/>
    <property type="match status" value="1"/>
</dbReference>
<dbReference type="PANTHER" id="PTHR12304:SF4">
    <property type="entry name" value="URIDINE NUCLEOSIDASE"/>
    <property type="match status" value="1"/>
</dbReference>
<gene>
    <name evidence="4" type="ORF">LRX75_02350</name>
</gene>
<dbReference type="GO" id="GO:0006152">
    <property type="term" value="P:purine nucleoside catabolic process"/>
    <property type="evidence" value="ECO:0007669"/>
    <property type="project" value="TreeGrafter"/>
</dbReference>
<dbReference type="RefSeq" id="WP_231811592.1">
    <property type="nucleotide sequence ID" value="NZ_JAJOZR010000001.1"/>
</dbReference>
<dbReference type="PANTHER" id="PTHR12304">
    <property type="entry name" value="INOSINE-URIDINE PREFERRING NUCLEOSIDE HYDROLASE"/>
    <property type="match status" value="1"/>
</dbReference>
<dbReference type="GO" id="GO:0008477">
    <property type="term" value="F:purine nucleosidase activity"/>
    <property type="evidence" value="ECO:0007669"/>
    <property type="project" value="TreeGrafter"/>
</dbReference>
<protein>
    <submittedName>
        <fullName evidence="4">Nucleoside hydrolase</fullName>
    </submittedName>
</protein>
<evidence type="ECO:0000259" key="3">
    <source>
        <dbReference type="Pfam" id="PF01156"/>
    </source>
</evidence>
<dbReference type="InterPro" id="IPR023186">
    <property type="entry name" value="IUNH"/>
</dbReference>
<sequence>MQRIILDVDSAGDDILAVLFAAAHPDIKLEGVTTVTGAAGPIKQVTDVVLNTLSLAGRNDIPVHAGAWRPIVGHAKAAMEAPVHFEKRLTARFGDRLKTFNPPAPEPSRQANPGHAVDFIIDTVRANPGEITLVTTGPTTNAALAILQEPALPSLLKNMLVLGGNFTTPGNMTPLSEYNIWADPEASRIVLNADVDKILVPLDICEDNRVADSMLTRDDIADMVSLGANNAVVDMIGEVFPIYIDIWREFFGLVGFPMDDVITVALAFAPDLVTTTAPLFADVVIEKGVARGQVVAYRGHQILPGGDGPKTTRIATGLDGRRFLSIFKATMARHARAGGLRTAA</sequence>
<organism evidence="4 5">
    <name type="scientific">Rhizobium quercicola</name>
    <dbReference type="NCBI Taxonomy" id="2901226"/>
    <lineage>
        <taxon>Bacteria</taxon>
        <taxon>Pseudomonadati</taxon>
        <taxon>Pseudomonadota</taxon>
        <taxon>Alphaproteobacteria</taxon>
        <taxon>Hyphomicrobiales</taxon>
        <taxon>Rhizobiaceae</taxon>
        <taxon>Rhizobium/Agrobacterium group</taxon>
        <taxon>Rhizobium</taxon>
    </lineage>
</organism>
<dbReference type="InterPro" id="IPR001910">
    <property type="entry name" value="Inosine/uridine_hydrolase_dom"/>
</dbReference>
<dbReference type="GO" id="GO:0005829">
    <property type="term" value="C:cytosol"/>
    <property type="evidence" value="ECO:0007669"/>
    <property type="project" value="TreeGrafter"/>
</dbReference>
<evidence type="ECO:0000313" key="5">
    <source>
        <dbReference type="Proteomes" id="UP001139089"/>
    </source>
</evidence>
<dbReference type="InterPro" id="IPR036452">
    <property type="entry name" value="Ribo_hydro-like"/>
</dbReference>
<keyword evidence="5" id="KW-1185">Reference proteome</keyword>
<dbReference type="EMBL" id="JAJOZR010000001">
    <property type="protein sequence ID" value="MCD7107874.1"/>
    <property type="molecule type" value="Genomic_DNA"/>
</dbReference>
<dbReference type="Pfam" id="PF01156">
    <property type="entry name" value="IU_nuc_hydro"/>
    <property type="match status" value="1"/>
</dbReference>
<comment type="caution">
    <text evidence="4">The sequence shown here is derived from an EMBL/GenBank/DDBJ whole genome shotgun (WGS) entry which is preliminary data.</text>
</comment>
<evidence type="ECO:0000256" key="2">
    <source>
        <dbReference type="ARBA" id="ARBA00023295"/>
    </source>
</evidence>
<dbReference type="SUPFAM" id="SSF53590">
    <property type="entry name" value="Nucleoside hydrolase"/>
    <property type="match status" value="1"/>
</dbReference>
<proteinExistence type="predicted"/>
<name>A0A9X1SZC0_9HYPH</name>
<dbReference type="Proteomes" id="UP001139089">
    <property type="component" value="Unassembled WGS sequence"/>
</dbReference>
<feature type="domain" description="Inosine/uridine-preferring nucleoside hydrolase" evidence="3">
    <location>
        <begin position="4"/>
        <end position="324"/>
    </location>
</feature>
<accession>A0A9X1SZC0</accession>
<reference evidence="4" key="1">
    <citation type="submission" date="2021-12" db="EMBL/GenBank/DDBJ databases">
        <authorList>
            <person name="Li Y."/>
        </authorList>
    </citation>
    <scope>NUCLEOTIDE SEQUENCE</scope>
    <source>
        <strain evidence="4">DKSPLA3</strain>
    </source>
</reference>
<dbReference type="AlphaFoldDB" id="A0A9X1SZC0"/>
<evidence type="ECO:0000313" key="4">
    <source>
        <dbReference type="EMBL" id="MCD7107874.1"/>
    </source>
</evidence>
<keyword evidence="2" id="KW-0326">Glycosidase</keyword>
<keyword evidence="1 4" id="KW-0378">Hydrolase</keyword>
<evidence type="ECO:0000256" key="1">
    <source>
        <dbReference type="ARBA" id="ARBA00022801"/>
    </source>
</evidence>